<evidence type="ECO:0000313" key="11">
    <source>
        <dbReference type="Proteomes" id="UP000177187"/>
    </source>
</evidence>
<protein>
    <submittedName>
        <fullName evidence="10">Cation transporter</fullName>
    </submittedName>
</protein>
<proteinExistence type="inferred from homology"/>
<feature type="transmembrane region" description="Helical" evidence="9">
    <location>
        <begin position="237"/>
        <end position="257"/>
    </location>
</feature>
<name>A0A1F5EY79_9BACT</name>
<evidence type="ECO:0000256" key="2">
    <source>
        <dbReference type="ARBA" id="ARBA00009137"/>
    </source>
</evidence>
<keyword evidence="7" id="KW-0406">Ion transport</keyword>
<dbReference type="GO" id="GO:0008324">
    <property type="term" value="F:monoatomic cation transmembrane transporter activity"/>
    <property type="evidence" value="ECO:0007669"/>
    <property type="project" value="InterPro"/>
</dbReference>
<dbReference type="PANTHER" id="PTHR32024:SF2">
    <property type="entry name" value="TRK SYSTEM POTASSIUM UPTAKE PROTEIN TRKG-RELATED"/>
    <property type="match status" value="1"/>
</dbReference>
<feature type="transmembrane region" description="Helical" evidence="9">
    <location>
        <begin position="184"/>
        <end position="208"/>
    </location>
</feature>
<feature type="transmembrane region" description="Helical" evidence="9">
    <location>
        <begin position="460"/>
        <end position="480"/>
    </location>
</feature>
<evidence type="ECO:0000313" key="10">
    <source>
        <dbReference type="EMBL" id="OGD72094.1"/>
    </source>
</evidence>
<evidence type="ECO:0000256" key="8">
    <source>
        <dbReference type="ARBA" id="ARBA00023136"/>
    </source>
</evidence>
<keyword evidence="5 9" id="KW-0812">Transmembrane</keyword>
<evidence type="ECO:0000256" key="6">
    <source>
        <dbReference type="ARBA" id="ARBA00022989"/>
    </source>
</evidence>
<feature type="transmembrane region" description="Helical" evidence="9">
    <location>
        <begin position="44"/>
        <end position="63"/>
    </location>
</feature>
<dbReference type="STRING" id="1817816.A2Y64_08985"/>
<evidence type="ECO:0000256" key="5">
    <source>
        <dbReference type="ARBA" id="ARBA00022692"/>
    </source>
</evidence>
<dbReference type="Pfam" id="PF02386">
    <property type="entry name" value="TrkH"/>
    <property type="match status" value="1"/>
</dbReference>
<evidence type="ECO:0000256" key="7">
    <source>
        <dbReference type="ARBA" id="ARBA00023065"/>
    </source>
</evidence>
<dbReference type="PANTHER" id="PTHR32024">
    <property type="entry name" value="TRK SYSTEM POTASSIUM UPTAKE PROTEIN TRKG-RELATED"/>
    <property type="match status" value="1"/>
</dbReference>
<comment type="subcellular location">
    <subcellularLocation>
        <location evidence="1">Cell membrane</location>
        <topology evidence="1">Multi-pass membrane protein</topology>
    </subcellularLocation>
</comment>
<evidence type="ECO:0000256" key="9">
    <source>
        <dbReference type="SAM" id="Phobius"/>
    </source>
</evidence>
<comment type="similarity">
    <text evidence="2">Belongs to the TrkH potassium transport family.</text>
</comment>
<dbReference type="InterPro" id="IPR003445">
    <property type="entry name" value="Cat_transpt"/>
</dbReference>
<accession>A0A1F5EY79</accession>
<keyword evidence="4" id="KW-1003">Cell membrane</keyword>
<feature type="transmembrane region" description="Helical" evidence="9">
    <location>
        <begin position="143"/>
        <end position="163"/>
    </location>
</feature>
<reference evidence="10 11" key="1">
    <citation type="journal article" date="2016" name="Nat. Commun.">
        <title>Thousands of microbial genomes shed light on interconnected biogeochemical processes in an aquifer system.</title>
        <authorList>
            <person name="Anantharaman K."/>
            <person name="Brown C.T."/>
            <person name="Hug L.A."/>
            <person name="Sharon I."/>
            <person name="Castelle C.J."/>
            <person name="Probst A.J."/>
            <person name="Thomas B.C."/>
            <person name="Singh A."/>
            <person name="Wilkins M.J."/>
            <person name="Karaoz U."/>
            <person name="Brodie E.L."/>
            <person name="Williams K.H."/>
            <person name="Hubbard S.S."/>
            <person name="Banfield J.F."/>
        </authorList>
    </citation>
    <scope>NUCLEOTIDE SEQUENCE [LARGE SCALE GENOMIC DNA]</scope>
</reference>
<keyword evidence="6 9" id="KW-1133">Transmembrane helix</keyword>
<gene>
    <name evidence="10" type="ORF">A2Y64_08985</name>
</gene>
<feature type="transmembrane region" description="Helical" evidence="9">
    <location>
        <begin position="12"/>
        <end position="38"/>
    </location>
</feature>
<dbReference type="Proteomes" id="UP000177187">
    <property type="component" value="Unassembled WGS sequence"/>
</dbReference>
<organism evidence="10 11">
    <name type="scientific">Candidatus Coatesbacteria bacterium RBG_13_66_14</name>
    <dbReference type="NCBI Taxonomy" id="1817816"/>
    <lineage>
        <taxon>Bacteria</taxon>
        <taxon>Candidatus Coatesiibacteriota</taxon>
    </lineage>
</organism>
<evidence type="ECO:0000256" key="3">
    <source>
        <dbReference type="ARBA" id="ARBA00022448"/>
    </source>
</evidence>
<sequence length="494" mass="53177">MESSSLRLRYRAILSLTGAVWAMVGALMLVPLALLLFYPEDAPRAAAFLYPGLAFCALGLALWRGLRPREPLDLSFTEGGVIVLLSWVGACLASAVPLMIGNGLNFTQAVFESVSGWTTTGLSVVDVTQAGPLILFWRSLMQLSGGAGLAIIMLSALTGPTGPSVSSAEGREQLVPHVRRSARLVLLIYAIYNVIGITTLTLAGMSLFDAVNHTFAALSTGGFGTHPESYGYWNSPLIEAITIVLMIAGNLSFVTSYHLMHGRLRTVMRNGEVRLQAVVLPVCIILLLLGTTLALYPTLGKALRVAAFESVTALTTTGFATVGYGGWNGLGILIMIALMLIGGGTCSTAGGIKQMRVYLLFKALVWEIKRPFLPRSAVIEHAVWEGEQRVFIQDDRLRQIGAFVTLYLLTYLVGTLILVAHGYSLRDSLFEFASALGTVGLSVGVTLPGAPPAVLWTETLGMFLGRLEFFVIFLGVFKLIRDVPRLIRSRPARG</sequence>
<feature type="transmembrane region" description="Helical" evidence="9">
    <location>
        <begin position="400"/>
        <end position="420"/>
    </location>
</feature>
<dbReference type="GO" id="GO:0030001">
    <property type="term" value="P:metal ion transport"/>
    <property type="evidence" value="ECO:0007669"/>
    <property type="project" value="UniProtKB-ARBA"/>
</dbReference>
<keyword evidence="8 9" id="KW-0472">Membrane</keyword>
<dbReference type="AlphaFoldDB" id="A0A1F5EY79"/>
<comment type="caution">
    <text evidence="10">The sequence shown here is derived from an EMBL/GenBank/DDBJ whole genome shotgun (WGS) entry which is preliminary data.</text>
</comment>
<evidence type="ECO:0000256" key="4">
    <source>
        <dbReference type="ARBA" id="ARBA00022475"/>
    </source>
</evidence>
<keyword evidence="3" id="KW-0813">Transport</keyword>
<feature type="transmembrane region" description="Helical" evidence="9">
    <location>
        <begin position="75"/>
        <end position="100"/>
    </location>
</feature>
<feature type="transmembrane region" description="Helical" evidence="9">
    <location>
        <begin position="278"/>
        <end position="299"/>
    </location>
</feature>
<dbReference type="GO" id="GO:0005886">
    <property type="term" value="C:plasma membrane"/>
    <property type="evidence" value="ECO:0007669"/>
    <property type="project" value="UniProtKB-SubCell"/>
</dbReference>
<dbReference type="EMBL" id="MFAF01000132">
    <property type="protein sequence ID" value="OGD72094.1"/>
    <property type="molecule type" value="Genomic_DNA"/>
</dbReference>
<evidence type="ECO:0000256" key="1">
    <source>
        <dbReference type="ARBA" id="ARBA00004651"/>
    </source>
</evidence>
<feature type="transmembrane region" description="Helical" evidence="9">
    <location>
        <begin position="332"/>
        <end position="352"/>
    </location>
</feature>